<evidence type="ECO:0000256" key="14">
    <source>
        <dbReference type="SAM" id="MobiDB-lite"/>
    </source>
</evidence>
<dbReference type="PANTHER" id="PTHR13453:SF1">
    <property type="entry name" value="KAT8 REGULATORY NSL COMPLEX SUBUNIT 2"/>
    <property type="match status" value="1"/>
</dbReference>
<evidence type="ECO:0000256" key="1">
    <source>
        <dbReference type="ARBA" id="ARBA00004123"/>
    </source>
</evidence>
<dbReference type="InterPro" id="IPR025927">
    <property type="entry name" value="Znf_KANL2-like"/>
</dbReference>
<evidence type="ECO:0000256" key="2">
    <source>
        <dbReference type="ARBA" id="ARBA00004173"/>
    </source>
</evidence>
<dbReference type="EMBL" id="VSWD01000003">
    <property type="protein sequence ID" value="KAK3105638.1"/>
    <property type="molecule type" value="Genomic_DNA"/>
</dbReference>
<dbReference type="Proteomes" id="UP001186944">
    <property type="component" value="Unassembled WGS sequence"/>
</dbReference>
<accession>A0AA89CCG3</accession>
<feature type="domain" description="KANL2-like probable zinc-finger" evidence="15">
    <location>
        <begin position="303"/>
        <end position="356"/>
    </location>
</feature>
<evidence type="ECO:0000313" key="16">
    <source>
        <dbReference type="EMBL" id="KAK3105638.1"/>
    </source>
</evidence>
<evidence type="ECO:0000256" key="10">
    <source>
        <dbReference type="ARBA" id="ARBA00032947"/>
    </source>
</evidence>
<sequence length="564" mass="64055">MNRKPNMLVHQRKPRPPVEGSFCQYSHRSCMHNRLEGYEFCLKHIQEDKNSPYKQCSYTSSKSGKRCQNAAPKQERKEGLCLEHAKRSIAMRHQAHQKRKPKESAETLLEGLDHFKLCPGSDGIFEHKRLKTSADNVANKALEYATSSDSEDDSLLVDQAWRGDADSDAESIDSDQEDLLKYAGVYTAEEVALIMRDKLIRLQSLYIDQFKRLQHIMKEKRRKYLHTHKQEREALGSIKYYKNQPESREEYFKLKALKRYHKRHGKEALLHRQSKQRRIAVSEGPNYRPPSFPKCIHIEDDTAVKCTDRAMPLTKYCFNHILEDPYQTLYRACQFGGGTCGMPAFSLEEDVFCNLHVPLKQMEPRVSLKMEEQGEELTKEALDMLLPQLNFTPNEIMHRQLLTQNPQMPDTIFSDLGDVDSEEALKHSNDSNQSFKSSSSSSLPSSSRQNLPSDIAEKPKPKYGPLLLQHLKGTVNLSNYRDSYQATETTVTNSSTSTSDLGDKVTDSEGQEVAPTQNADSNSATDSSNSLPNGNGNLEGNETQNGDDQVIDITEDTDIDINGN</sequence>
<protein>
    <recommendedName>
        <fullName evidence="3">KAT8 regulatory NSL complex subunit 2</fullName>
    </recommendedName>
    <alternativeName>
        <fullName evidence="11">NSL complex protein NSL2</fullName>
    </alternativeName>
    <alternativeName>
        <fullName evidence="10">Non-specific lethal 2 homolog</fullName>
    </alternativeName>
</protein>
<proteinExistence type="predicted"/>
<feature type="region of interest" description="Disordered" evidence="14">
    <location>
        <begin position="425"/>
        <end position="462"/>
    </location>
</feature>
<organism evidence="16 17">
    <name type="scientific">Pinctada imbricata</name>
    <name type="common">Atlantic pearl-oyster</name>
    <name type="synonym">Pinctada martensii</name>
    <dbReference type="NCBI Taxonomy" id="66713"/>
    <lineage>
        <taxon>Eukaryota</taxon>
        <taxon>Metazoa</taxon>
        <taxon>Spiralia</taxon>
        <taxon>Lophotrochozoa</taxon>
        <taxon>Mollusca</taxon>
        <taxon>Bivalvia</taxon>
        <taxon>Autobranchia</taxon>
        <taxon>Pteriomorphia</taxon>
        <taxon>Pterioida</taxon>
        <taxon>Pterioidea</taxon>
        <taxon>Pteriidae</taxon>
        <taxon>Pinctada</taxon>
    </lineage>
</organism>
<evidence type="ECO:0000256" key="7">
    <source>
        <dbReference type="ARBA" id="ARBA00022853"/>
    </source>
</evidence>
<keyword evidence="7" id="KW-0156">Chromatin regulator</keyword>
<evidence type="ECO:0000256" key="6">
    <source>
        <dbReference type="ARBA" id="ARBA00022843"/>
    </source>
</evidence>
<evidence type="ECO:0000256" key="12">
    <source>
        <dbReference type="ARBA" id="ARBA00093359"/>
    </source>
</evidence>
<comment type="subcellular location">
    <subcellularLocation>
        <location evidence="2">Mitochondrion</location>
    </subcellularLocation>
    <subcellularLocation>
        <location evidence="1">Nucleus</location>
    </subcellularLocation>
</comment>
<keyword evidence="17" id="KW-1185">Reference proteome</keyword>
<comment type="function">
    <text evidence="12">Non-catalytic component of the NSL histone acetyltransferase complex, a multiprotein complex that mediates histone H4 acetylation at 'Lys-5'- and 'Lys-8' (H4K5ac and H4K8ac) at transcription start sites and promotes transcription initiation. Required for NSL complex stability and for transcription of intraciliary transport genes in both ciliated and non-ciliated cells by regulating histone H4 acetylation at 'Lys-5'- and 'Lys-12' (H4K5ac and H4K12ac). This is necessary for cilium assembly in ciliated cells and for organization of the microtubule cytoskeleton in non-ciliated cells. Required within the NSL complex to maintain nuclear architecture stability by promoting KAT8-mediated acetylation of lamin LMNA.</text>
</comment>
<dbReference type="GO" id="GO:0005739">
    <property type="term" value="C:mitochondrion"/>
    <property type="evidence" value="ECO:0007669"/>
    <property type="project" value="UniProtKB-SubCell"/>
</dbReference>
<feature type="compositionally biased region" description="Low complexity" evidence="14">
    <location>
        <begin position="488"/>
        <end position="499"/>
    </location>
</feature>
<keyword evidence="4" id="KW-1017">Isopeptide bond</keyword>
<feature type="compositionally biased region" description="Low complexity" evidence="14">
    <location>
        <begin position="430"/>
        <end position="453"/>
    </location>
</feature>
<name>A0AA89CCG3_PINIB</name>
<gene>
    <name evidence="16" type="ORF">FSP39_002442</name>
</gene>
<dbReference type="GO" id="GO:0005634">
    <property type="term" value="C:nucleus"/>
    <property type="evidence" value="ECO:0007669"/>
    <property type="project" value="UniProtKB-SubCell"/>
</dbReference>
<dbReference type="AlphaFoldDB" id="A0AA89CCG3"/>
<evidence type="ECO:0000259" key="15">
    <source>
        <dbReference type="Pfam" id="PF13891"/>
    </source>
</evidence>
<keyword evidence="9" id="KW-0539">Nucleus</keyword>
<evidence type="ECO:0000256" key="11">
    <source>
        <dbReference type="ARBA" id="ARBA00033378"/>
    </source>
</evidence>
<keyword evidence="5" id="KW-0597">Phosphoprotein</keyword>
<evidence type="ECO:0000313" key="17">
    <source>
        <dbReference type="Proteomes" id="UP001186944"/>
    </source>
</evidence>
<evidence type="ECO:0000256" key="13">
    <source>
        <dbReference type="ARBA" id="ARBA00093543"/>
    </source>
</evidence>
<dbReference type="GO" id="GO:0044545">
    <property type="term" value="C:NSL complex"/>
    <property type="evidence" value="ECO:0007669"/>
    <property type="project" value="TreeGrafter"/>
</dbReference>
<evidence type="ECO:0000256" key="4">
    <source>
        <dbReference type="ARBA" id="ARBA00022499"/>
    </source>
</evidence>
<feature type="region of interest" description="Disordered" evidence="14">
    <location>
        <begin position="488"/>
        <end position="564"/>
    </location>
</feature>
<comment type="subunit">
    <text evidence="13">Component of the NSL complex at least composed of KAT8/MOF, KANSL1, KANSL2, KANSL3, MCRS1, PHF20, OGT1/OGT, WDR5 and HCFC1.</text>
</comment>
<feature type="compositionally biased region" description="Acidic residues" evidence="14">
    <location>
        <begin position="549"/>
        <end position="564"/>
    </location>
</feature>
<evidence type="ECO:0000256" key="8">
    <source>
        <dbReference type="ARBA" id="ARBA00023128"/>
    </source>
</evidence>
<reference evidence="16" key="1">
    <citation type="submission" date="2019-08" db="EMBL/GenBank/DDBJ databases">
        <title>The improved chromosome-level genome for the pearl oyster Pinctada fucata martensii using PacBio sequencing and Hi-C.</title>
        <authorList>
            <person name="Zheng Z."/>
        </authorList>
    </citation>
    <scope>NUCLEOTIDE SEQUENCE</scope>
    <source>
        <strain evidence="16">ZZ-2019</strain>
        <tissue evidence="16">Adductor muscle</tissue>
    </source>
</reference>
<feature type="domain" description="KANL2-like probable zinc-finger" evidence="15">
    <location>
        <begin position="23"/>
        <end position="85"/>
    </location>
</feature>
<feature type="compositionally biased region" description="Low complexity" evidence="14">
    <location>
        <begin position="518"/>
        <end position="548"/>
    </location>
</feature>
<dbReference type="Pfam" id="PF13891">
    <property type="entry name" value="zf-C3HC3H_KANSL2"/>
    <property type="match status" value="2"/>
</dbReference>
<evidence type="ECO:0000256" key="5">
    <source>
        <dbReference type="ARBA" id="ARBA00022553"/>
    </source>
</evidence>
<dbReference type="GO" id="GO:0006325">
    <property type="term" value="P:chromatin organization"/>
    <property type="evidence" value="ECO:0007669"/>
    <property type="project" value="UniProtKB-KW"/>
</dbReference>
<evidence type="ECO:0000256" key="3">
    <source>
        <dbReference type="ARBA" id="ARBA00015508"/>
    </source>
</evidence>
<dbReference type="PANTHER" id="PTHR13453">
    <property type="entry name" value="KAT8 REGULATORY NSL COMPLEX SUBUNIT 2"/>
    <property type="match status" value="1"/>
</dbReference>
<keyword evidence="8" id="KW-0496">Mitochondrion</keyword>
<evidence type="ECO:0000256" key="9">
    <source>
        <dbReference type="ARBA" id="ARBA00023242"/>
    </source>
</evidence>
<comment type="caution">
    <text evidence="16">The sequence shown here is derived from an EMBL/GenBank/DDBJ whole genome shotgun (WGS) entry which is preliminary data.</text>
</comment>
<keyword evidence="6" id="KW-0832">Ubl conjugation</keyword>
<dbReference type="InterPro" id="IPR026316">
    <property type="entry name" value="NSL2"/>
</dbReference>